<accession>Q2KW63</accession>
<dbReference type="PANTHER" id="PTHR42928">
    <property type="entry name" value="TRICARBOXYLATE-BINDING PROTEIN"/>
    <property type="match status" value="1"/>
</dbReference>
<dbReference type="InterPro" id="IPR005064">
    <property type="entry name" value="BUG"/>
</dbReference>
<gene>
    <name evidence="3" type="ordered locus">BAV2740</name>
</gene>
<name>Q2KW63_BORA1</name>
<dbReference type="Gene3D" id="3.40.190.10">
    <property type="entry name" value="Periplasmic binding protein-like II"/>
    <property type="match status" value="1"/>
</dbReference>
<dbReference type="PIRSF" id="PIRSF017082">
    <property type="entry name" value="YflP"/>
    <property type="match status" value="1"/>
</dbReference>
<keyword evidence="4" id="KW-1185">Reference proteome</keyword>
<dbReference type="OrthoDB" id="8678477at2"/>
<dbReference type="PANTHER" id="PTHR42928:SF5">
    <property type="entry name" value="BLR1237 PROTEIN"/>
    <property type="match status" value="1"/>
</dbReference>
<proteinExistence type="inferred from homology"/>
<reference evidence="3 4" key="1">
    <citation type="journal article" date="2006" name="J. Bacteriol.">
        <title>Comparison of the genome sequence of the poultry pathogen Bordetella avium with those of B. bronchiseptica, B. pertussis, and B. parapertussis reveals extensive diversity in surface structures associated with host interaction.</title>
        <authorList>
            <person name="Sebaihia M."/>
            <person name="Preston A."/>
            <person name="Maskell D.J."/>
            <person name="Kuzmiak H."/>
            <person name="Connell T.D."/>
            <person name="King N.D."/>
            <person name="Orndorff P.E."/>
            <person name="Miyamoto D.M."/>
            <person name="Thomson N.R."/>
            <person name="Harris D."/>
            <person name="Goble A."/>
            <person name="Lord A."/>
            <person name="Murphy L."/>
            <person name="Quail M.A."/>
            <person name="Rutter S."/>
            <person name="Squares R."/>
            <person name="Squares S."/>
            <person name="Woodward J."/>
            <person name="Parkhill J."/>
            <person name="Temple L.M."/>
        </authorList>
    </citation>
    <scope>NUCLEOTIDE SEQUENCE [LARGE SCALE GENOMIC DNA]</scope>
    <source>
        <strain evidence="3 4">197N</strain>
    </source>
</reference>
<sequence>MRLGASCLRQFRRLGALTLLGGAIVSPAAVAAGDFPNKPIEITVTFPPGGGTDLLARLIGNYFNGELGQSVIVENRPGASGNIGARLVAQRAPDGYSLLMVNSSFAVNPAVFSNLPFDPSKDFSAVINFAFVPSVIIVPAESPYKTLKEMLTAAKAKPGDVFFASCGNGTPQHLAGEMLNMAAKVKMSHIPYKGCGAAMNDVMGNQVGAAFVTASSALPFIQSGKLRTLAVTSPERNSLIPDVPTVAELGFPGYELNQWHGLLAPKGTPGTVVEKLQQTVQKIIAREDVQAKLASLGYTVANDGPAQFQTMIDNDIGRFKDLAQKIDLKIN</sequence>
<dbReference type="KEGG" id="bav:BAV2740"/>
<dbReference type="Gene3D" id="3.40.190.150">
    <property type="entry name" value="Bordetella uptake gene, domain 1"/>
    <property type="match status" value="1"/>
</dbReference>
<dbReference type="AlphaFoldDB" id="Q2KW63"/>
<dbReference type="eggNOG" id="COG3181">
    <property type="taxonomic scope" value="Bacteria"/>
</dbReference>
<dbReference type="EMBL" id="AM167904">
    <property type="protein sequence ID" value="CAJ50351.1"/>
    <property type="molecule type" value="Genomic_DNA"/>
</dbReference>
<feature type="signal peptide" evidence="2">
    <location>
        <begin position="1"/>
        <end position="31"/>
    </location>
</feature>
<protein>
    <submittedName>
        <fullName evidence="3">Exported protein</fullName>
    </submittedName>
</protein>
<feature type="chain" id="PRO_5004211821" evidence="2">
    <location>
        <begin position="32"/>
        <end position="331"/>
    </location>
</feature>
<dbReference type="HOGENOM" id="CLU_045683_0_0_4"/>
<comment type="similarity">
    <text evidence="1">Belongs to the UPF0065 (bug) family.</text>
</comment>
<dbReference type="RefSeq" id="WP_012418382.1">
    <property type="nucleotide sequence ID" value="NC_010645.1"/>
</dbReference>
<evidence type="ECO:0000313" key="3">
    <source>
        <dbReference type="EMBL" id="CAJ50351.1"/>
    </source>
</evidence>
<evidence type="ECO:0000313" key="4">
    <source>
        <dbReference type="Proteomes" id="UP000001977"/>
    </source>
</evidence>
<dbReference type="Proteomes" id="UP000001977">
    <property type="component" value="Chromosome"/>
</dbReference>
<keyword evidence="2" id="KW-0732">Signal</keyword>
<dbReference type="CDD" id="cd13578">
    <property type="entry name" value="PBP2_Bug27"/>
    <property type="match status" value="1"/>
</dbReference>
<dbReference type="InterPro" id="IPR042100">
    <property type="entry name" value="Bug_dom1"/>
</dbReference>
<dbReference type="STRING" id="360910.BAV2740"/>
<organism evidence="3 4">
    <name type="scientific">Bordetella avium (strain 197N)</name>
    <dbReference type="NCBI Taxonomy" id="360910"/>
    <lineage>
        <taxon>Bacteria</taxon>
        <taxon>Pseudomonadati</taxon>
        <taxon>Pseudomonadota</taxon>
        <taxon>Betaproteobacteria</taxon>
        <taxon>Burkholderiales</taxon>
        <taxon>Alcaligenaceae</taxon>
        <taxon>Bordetella</taxon>
    </lineage>
</organism>
<evidence type="ECO:0000256" key="2">
    <source>
        <dbReference type="SAM" id="SignalP"/>
    </source>
</evidence>
<dbReference type="SUPFAM" id="SSF53850">
    <property type="entry name" value="Periplasmic binding protein-like II"/>
    <property type="match status" value="1"/>
</dbReference>
<dbReference type="Pfam" id="PF03401">
    <property type="entry name" value="TctC"/>
    <property type="match status" value="1"/>
</dbReference>
<evidence type="ECO:0000256" key="1">
    <source>
        <dbReference type="ARBA" id="ARBA00006987"/>
    </source>
</evidence>